<protein>
    <submittedName>
        <fullName evidence="1">Uncharacterized protein</fullName>
    </submittedName>
</protein>
<keyword evidence="2" id="KW-1185">Reference proteome</keyword>
<evidence type="ECO:0000313" key="2">
    <source>
        <dbReference type="Proteomes" id="UP000078476"/>
    </source>
</evidence>
<dbReference type="STRING" id="980561.A1359_14270"/>
<evidence type="ECO:0000313" key="1">
    <source>
        <dbReference type="EMBL" id="OAI11991.1"/>
    </source>
</evidence>
<accession>A0A177N2B0</accession>
<dbReference type="Proteomes" id="UP000078476">
    <property type="component" value="Unassembled WGS sequence"/>
</dbReference>
<name>A0A177N2B0_9GAMM</name>
<comment type="caution">
    <text evidence="1">The sequence shown here is derived from an EMBL/GenBank/DDBJ whole genome shotgun (WGS) entry which is preliminary data.</text>
</comment>
<dbReference type="EMBL" id="LUUI01000134">
    <property type="protein sequence ID" value="OAI11991.1"/>
    <property type="molecule type" value="Genomic_DNA"/>
</dbReference>
<sequence>MYHYGKIIFASLVWVMFARVAVGAEWKVAGALDQGVEYDDNIALRPDATPTFGYLLKPRFSADWNTNNIGLGLTGGGDIRRYDDEQWNCDNFSLGANQHYLMKTQNFSVAGGYSQSCSYSQQTSDTGILVPGNQSENYNLAPNWNWQFAPLDKLSLSPTYAQTSYSANGSSNELGSGANFRSNDTYSLNLTETHDWDRRLSSNHSLFFSRSEFSNAGSASSQNMYGFQLGGQYAISRAWSINAGAGGRWVQQPSSINNTLASNSSDSPIFTNVANLGLNYKGQNMDYGFNFSRTVNPSAYGQLLENNSVNMNYSYQISRELAFNFDASLQKNQSIGQSQTQAAQNRTYYSASSGLVWKFSKDWNVSAKYLYRRQEYPDVQGGQAINSLAGAQESNAFMLHLNYNWDGLRVSR</sequence>
<gene>
    <name evidence="1" type="ORF">A1359_14270</name>
</gene>
<reference evidence="1 2" key="1">
    <citation type="submission" date="2016-03" db="EMBL/GenBank/DDBJ databases">
        <authorList>
            <person name="Ploux O."/>
        </authorList>
    </citation>
    <scope>NUCLEOTIDE SEQUENCE [LARGE SCALE GENOMIC DNA]</scope>
    <source>
        <strain evidence="1 2">R-45370</strain>
    </source>
</reference>
<dbReference type="AlphaFoldDB" id="A0A177N2B0"/>
<organism evidence="1 2">
    <name type="scientific">Methylomonas lenta</name>
    <dbReference type="NCBI Taxonomy" id="980561"/>
    <lineage>
        <taxon>Bacteria</taxon>
        <taxon>Pseudomonadati</taxon>
        <taxon>Pseudomonadota</taxon>
        <taxon>Gammaproteobacteria</taxon>
        <taxon>Methylococcales</taxon>
        <taxon>Methylococcaceae</taxon>
        <taxon>Methylomonas</taxon>
    </lineage>
</organism>
<proteinExistence type="predicted"/>
<dbReference type="SUPFAM" id="SSF56935">
    <property type="entry name" value="Porins"/>
    <property type="match status" value="1"/>
</dbReference>